<dbReference type="GO" id="GO:0005829">
    <property type="term" value="C:cytosol"/>
    <property type="evidence" value="ECO:0007669"/>
    <property type="project" value="TreeGrafter"/>
</dbReference>
<sequence length="420" mass="46677">MKKNTVEPINHINVALDFGRGARLPVGRLAHRSGEIYFEYDSEFLTTELEISPFNLARGPGLKRGERGLFDGLFGVFNDSLPDGWGRLLFDRLMRQQSINPARLTPLDRLAHVGINGLGALTYEPVIDHEATPGPIFLDELADYSQQILTETPISGNSEAVLDELVILNGSSAGARPKALIGYNNQTQDLIYGVNDLPSTHDYWLVKFANRQDGADAGAIEYVYSLMARGAGIEMPSTHLFEARDGAGYFAIKRFDRNHHQRLHMHTACGLLHSDFRFPALDYEDLVALTSTLTRDIREVEKLFRVAVFNVLAHNRDDHSKNFTYLMDATGEWRLSPAYDLTFSSGPGGEQSTTVMGEGKTPAREHLFSLAAEAGLKRGAAEEIIDQTRASISRWPQLATEYGVSRENINLIGRALTRQT</sequence>
<protein>
    <submittedName>
        <fullName evidence="6">Serine/threonine-protein kinase HipA</fullName>
    </submittedName>
</protein>
<dbReference type="Gene3D" id="1.10.1070.20">
    <property type="match status" value="1"/>
</dbReference>
<organism evidence="6 7">
    <name type="scientific">Idiomarina aquatica</name>
    <dbReference type="NCBI Taxonomy" id="1327752"/>
    <lineage>
        <taxon>Bacteria</taxon>
        <taxon>Pseudomonadati</taxon>
        <taxon>Pseudomonadota</taxon>
        <taxon>Gammaproteobacteria</taxon>
        <taxon>Alteromonadales</taxon>
        <taxon>Idiomarinaceae</taxon>
        <taxon>Idiomarina</taxon>
    </lineage>
</organism>
<feature type="domain" description="HipA-like C-terminal" evidence="4">
    <location>
        <begin position="171"/>
        <end position="392"/>
    </location>
</feature>
<evidence type="ECO:0000259" key="4">
    <source>
        <dbReference type="Pfam" id="PF07804"/>
    </source>
</evidence>
<dbReference type="Proteomes" id="UP000295531">
    <property type="component" value="Unassembled WGS sequence"/>
</dbReference>
<proteinExistence type="inferred from homology"/>
<dbReference type="EMBL" id="SNXI01000002">
    <property type="protein sequence ID" value="TDP40188.1"/>
    <property type="molecule type" value="Genomic_DNA"/>
</dbReference>
<feature type="domain" description="HipA N-terminal subdomain 1" evidence="5">
    <location>
        <begin position="25"/>
        <end position="123"/>
    </location>
</feature>
<dbReference type="PANTHER" id="PTHR37419:SF8">
    <property type="entry name" value="TOXIN YJJJ"/>
    <property type="match status" value="1"/>
</dbReference>
<evidence type="ECO:0000259" key="5">
    <source>
        <dbReference type="Pfam" id="PF13657"/>
    </source>
</evidence>
<comment type="similarity">
    <text evidence="1">Belongs to the HipA Ser/Thr kinase family.</text>
</comment>
<gene>
    <name evidence="6" type="ORF">DEU29_10288</name>
</gene>
<reference evidence="6 7" key="1">
    <citation type="submission" date="2019-03" db="EMBL/GenBank/DDBJ databases">
        <title>Freshwater and sediment microbial communities from various areas in North America, analyzing microbe dynamics in response to fracking.</title>
        <authorList>
            <person name="Lamendella R."/>
        </authorList>
    </citation>
    <scope>NUCLEOTIDE SEQUENCE [LARGE SCALE GENOMIC DNA]</scope>
    <source>
        <strain evidence="6 7">18_TX</strain>
    </source>
</reference>
<keyword evidence="2" id="KW-0808">Transferase</keyword>
<evidence type="ECO:0000256" key="3">
    <source>
        <dbReference type="ARBA" id="ARBA00022777"/>
    </source>
</evidence>
<name>A0A4R6PQC7_9GAMM</name>
<dbReference type="OrthoDB" id="9805913at2"/>
<evidence type="ECO:0000256" key="2">
    <source>
        <dbReference type="ARBA" id="ARBA00022679"/>
    </source>
</evidence>
<evidence type="ECO:0000256" key="1">
    <source>
        <dbReference type="ARBA" id="ARBA00010164"/>
    </source>
</evidence>
<keyword evidence="7" id="KW-1185">Reference proteome</keyword>
<dbReference type="Pfam" id="PF07804">
    <property type="entry name" value="HipA_C"/>
    <property type="match status" value="1"/>
</dbReference>
<dbReference type="GO" id="GO:0004674">
    <property type="term" value="F:protein serine/threonine kinase activity"/>
    <property type="evidence" value="ECO:0007669"/>
    <property type="project" value="TreeGrafter"/>
</dbReference>
<keyword evidence="3 6" id="KW-0418">Kinase</keyword>
<dbReference type="RefSeq" id="WP_133538655.1">
    <property type="nucleotide sequence ID" value="NZ_SNXI01000002.1"/>
</dbReference>
<dbReference type="Pfam" id="PF13657">
    <property type="entry name" value="Couple_hipA"/>
    <property type="match status" value="1"/>
</dbReference>
<evidence type="ECO:0000313" key="7">
    <source>
        <dbReference type="Proteomes" id="UP000295531"/>
    </source>
</evidence>
<dbReference type="PANTHER" id="PTHR37419">
    <property type="entry name" value="SERINE/THREONINE-PROTEIN KINASE TOXIN HIPA"/>
    <property type="match status" value="1"/>
</dbReference>
<evidence type="ECO:0000313" key="6">
    <source>
        <dbReference type="EMBL" id="TDP40188.1"/>
    </source>
</evidence>
<dbReference type="InterPro" id="IPR052028">
    <property type="entry name" value="HipA_Ser/Thr_kinase"/>
</dbReference>
<dbReference type="AlphaFoldDB" id="A0A4R6PQC7"/>
<dbReference type="InterPro" id="IPR017508">
    <property type="entry name" value="HipA_N1"/>
</dbReference>
<dbReference type="InterPro" id="IPR012893">
    <property type="entry name" value="HipA-like_C"/>
</dbReference>
<comment type="caution">
    <text evidence="6">The sequence shown here is derived from an EMBL/GenBank/DDBJ whole genome shotgun (WGS) entry which is preliminary data.</text>
</comment>
<accession>A0A4R6PQC7</accession>